<protein>
    <recommendedName>
        <fullName evidence="1">Inositol 1,3,4-trisphosphate 5/6-kinase ATP-grasp domain-containing protein</fullName>
    </recommendedName>
</protein>
<dbReference type="AlphaFoldDB" id="X1DWS2"/>
<reference evidence="2" key="1">
    <citation type="journal article" date="2014" name="Front. Microbiol.">
        <title>High frequency of phylogenetically diverse reductive dehalogenase-homologous genes in deep subseafloor sedimentary metagenomes.</title>
        <authorList>
            <person name="Kawai M."/>
            <person name="Futagami T."/>
            <person name="Toyoda A."/>
            <person name="Takaki Y."/>
            <person name="Nishi S."/>
            <person name="Hori S."/>
            <person name="Arai W."/>
            <person name="Tsubouchi T."/>
            <person name="Morono Y."/>
            <person name="Uchiyama I."/>
            <person name="Ito T."/>
            <person name="Fujiyama A."/>
            <person name="Inagaki F."/>
            <person name="Takami H."/>
        </authorList>
    </citation>
    <scope>NUCLEOTIDE SEQUENCE</scope>
    <source>
        <strain evidence="2">Expedition CK06-06</strain>
    </source>
</reference>
<evidence type="ECO:0000313" key="2">
    <source>
        <dbReference type="EMBL" id="GAH00838.1"/>
    </source>
</evidence>
<name>X1DWS2_9ZZZZ</name>
<accession>X1DWS2</accession>
<dbReference type="EMBL" id="BART01022798">
    <property type="protein sequence ID" value="GAH00838.1"/>
    <property type="molecule type" value="Genomic_DNA"/>
</dbReference>
<sequence>YTPQIYPTFSEAYEACKNGKNIIIKINTHNIPFLPKNDRILGIAENLGQFEKLTVEFKNNNLFFQEYIGEFDLVYKIYVIDRWVGSITSHNRLQERNDLSPLDLIHMRVPVEKQFKRRVLRLGRKLGMAIFGIDYIITKEGIPYIVDVNDFPSFRRIPEAVSLISDYIYNILFVRGQIYRASVKV</sequence>
<proteinExistence type="predicted"/>
<comment type="caution">
    <text evidence="2">The sequence shown here is derived from an EMBL/GenBank/DDBJ whole genome shotgun (WGS) entry which is preliminary data.</text>
</comment>
<dbReference type="InterPro" id="IPR040464">
    <property type="entry name" value="InsP(3)kin_ATP-grasp"/>
</dbReference>
<dbReference type="Gene3D" id="3.30.470.20">
    <property type="entry name" value="ATP-grasp fold, B domain"/>
    <property type="match status" value="1"/>
</dbReference>
<feature type="non-terminal residue" evidence="2">
    <location>
        <position position="1"/>
    </location>
</feature>
<gene>
    <name evidence="2" type="ORF">S01H4_41648</name>
</gene>
<organism evidence="2">
    <name type="scientific">marine sediment metagenome</name>
    <dbReference type="NCBI Taxonomy" id="412755"/>
    <lineage>
        <taxon>unclassified sequences</taxon>
        <taxon>metagenomes</taxon>
        <taxon>ecological metagenomes</taxon>
    </lineage>
</organism>
<dbReference type="Pfam" id="PF05770">
    <property type="entry name" value="Ins134_P3_kin"/>
    <property type="match status" value="1"/>
</dbReference>
<evidence type="ECO:0000259" key="1">
    <source>
        <dbReference type="Pfam" id="PF05770"/>
    </source>
</evidence>
<feature type="domain" description="Inositol 1,3,4-trisphosphate 5/6-kinase ATP-grasp" evidence="1">
    <location>
        <begin position="103"/>
        <end position="169"/>
    </location>
</feature>
<dbReference type="SUPFAM" id="SSF56059">
    <property type="entry name" value="Glutathione synthetase ATP-binding domain-like"/>
    <property type="match status" value="1"/>
</dbReference>